<name>A0A5A7S9J3_9NOCA</name>
<dbReference type="OrthoDB" id="3403733at2"/>
<dbReference type="InterPro" id="IPR036271">
    <property type="entry name" value="Tet_transcr_reg_TetR-rel_C_sf"/>
</dbReference>
<keyword evidence="1 2" id="KW-0238">DNA-binding</keyword>
<evidence type="ECO:0000313" key="5">
    <source>
        <dbReference type="Proteomes" id="UP000322244"/>
    </source>
</evidence>
<protein>
    <submittedName>
        <fullName evidence="4">TetR/AcrR family transcriptional regulator</fullName>
    </submittedName>
</protein>
<organism evidence="4 5">
    <name type="scientific">Antrihabitans cavernicola</name>
    <dbReference type="NCBI Taxonomy" id="2495913"/>
    <lineage>
        <taxon>Bacteria</taxon>
        <taxon>Bacillati</taxon>
        <taxon>Actinomycetota</taxon>
        <taxon>Actinomycetes</taxon>
        <taxon>Mycobacteriales</taxon>
        <taxon>Nocardiaceae</taxon>
        <taxon>Antrihabitans</taxon>
    </lineage>
</organism>
<dbReference type="EMBL" id="VLNY01000005">
    <property type="protein sequence ID" value="KAA0022576.1"/>
    <property type="molecule type" value="Genomic_DNA"/>
</dbReference>
<feature type="domain" description="HTH tetR-type" evidence="3">
    <location>
        <begin position="11"/>
        <end position="70"/>
    </location>
</feature>
<dbReference type="Gene3D" id="1.10.357.10">
    <property type="entry name" value="Tetracycline Repressor, domain 2"/>
    <property type="match status" value="1"/>
</dbReference>
<evidence type="ECO:0000256" key="1">
    <source>
        <dbReference type="ARBA" id="ARBA00023125"/>
    </source>
</evidence>
<dbReference type="InterPro" id="IPR050109">
    <property type="entry name" value="HTH-type_TetR-like_transc_reg"/>
</dbReference>
<dbReference type="Pfam" id="PF00440">
    <property type="entry name" value="TetR_N"/>
    <property type="match status" value="1"/>
</dbReference>
<dbReference type="RefSeq" id="WP_149430632.1">
    <property type="nucleotide sequence ID" value="NZ_VLNY01000005.1"/>
</dbReference>
<evidence type="ECO:0000259" key="3">
    <source>
        <dbReference type="PROSITE" id="PS50977"/>
    </source>
</evidence>
<dbReference type="PRINTS" id="PR00455">
    <property type="entry name" value="HTHTETR"/>
</dbReference>
<evidence type="ECO:0000256" key="2">
    <source>
        <dbReference type="PROSITE-ProRule" id="PRU00335"/>
    </source>
</evidence>
<dbReference type="InterPro" id="IPR001647">
    <property type="entry name" value="HTH_TetR"/>
</dbReference>
<dbReference type="SUPFAM" id="SSF46689">
    <property type="entry name" value="Homeodomain-like"/>
    <property type="match status" value="1"/>
</dbReference>
<dbReference type="Pfam" id="PF17933">
    <property type="entry name" value="TetR_C_25"/>
    <property type="match status" value="1"/>
</dbReference>
<dbReference type="GO" id="GO:0003700">
    <property type="term" value="F:DNA-binding transcription factor activity"/>
    <property type="evidence" value="ECO:0007669"/>
    <property type="project" value="TreeGrafter"/>
</dbReference>
<reference evidence="4 5" key="1">
    <citation type="submission" date="2019-07" db="EMBL/GenBank/DDBJ databases">
        <title>Rhodococcus cavernicolus sp. nov., isolated from a cave.</title>
        <authorList>
            <person name="Lee S.D."/>
        </authorList>
    </citation>
    <scope>NUCLEOTIDE SEQUENCE [LARGE SCALE GENOMIC DNA]</scope>
    <source>
        <strain evidence="4 5">C1-24</strain>
    </source>
</reference>
<dbReference type="InterPro" id="IPR041484">
    <property type="entry name" value="TetR_C_25"/>
</dbReference>
<dbReference type="Proteomes" id="UP000322244">
    <property type="component" value="Unassembled WGS sequence"/>
</dbReference>
<dbReference type="PROSITE" id="PS50977">
    <property type="entry name" value="HTH_TETR_2"/>
    <property type="match status" value="1"/>
</dbReference>
<dbReference type="InterPro" id="IPR009057">
    <property type="entry name" value="Homeodomain-like_sf"/>
</dbReference>
<dbReference type="PANTHER" id="PTHR30055">
    <property type="entry name" value="HTH-TYPE TRANSCRIPTIONAL REGULATOR RUTR"/>
    <property type="match status" value="1"/>
</dbReference>
<dbReference type="GO" id="GO:0000976">
    <property type="term" value="F:transcription cis-regulatory region binding"/>
    <property type="evidence" value="ECO:0007669"/>
    <property type="project" value="TreeGrafter"/>
</dbReference>
<dbReference type="PANTHER" id="PTHR30055:SF146">
    <property type="entry name" value="HTH-TYPE TRANSCRIPTIONAL DUAL REGULATOR CECR"/>
    <property type="match status" value="1"/>
</dbReference>
<feature type="DNA-binding region" description="H-T-H motif" evidence="2">
    <location>
        <begin position="33"/>
        <end position="52"/>
    </location>
</feature>
<proteinExistence type="predicted"/>
<accession>A0A5A7S9J3</accession>
<dbReference type="SUPFAM" id="SSF48498">
    <property type="entry name" value="Tetracyclin repressor-like, C-terminal domain"/>
    <property type="match status" value="1"/>
</dbReference>
<comment type="caution">
    <text evidence="4">The sequence shown here is derived from an EMBL/GenBank/DDBJ whole genome shotgun (WGS) entry which is preliminary data.</text>
</comment>
<gene>
    <name evidence="4" type="ORF">FOY51_12850</name>
</gene>
<evidence type="ECO:0000313" key="4">
    <source>
        <dbReference type="EMBL" id="KAA0022576.1"/>
    </source>
</evidence>
<keyword evidence="5" id="KW-1185">Reference proteome</keyword>
<sequence>MRATAANIEDLTTRARIRDAAIEVFGEQGFGAGVRTIATAAGVSPGLVNHHFGSKDGLREECDTHVLNVIRVSKSEFLTEPSASSLFEQLAEIEEYAPVFAYMVRSFQTGGALAVSLFEHMVANTAQYLADGVAAGTLRRSRDPDARARYLTLLSIGTMLLHLQLQPDTDGPVDHRRALRALTDDVMFPGIELFTEGMLADSTLLDALVARRAEHTTTNEETTG</sequence>
<dbReference type="AlphaFoldDB" id="A0A5A7S9J3"/>